<feature type="region of interest" description="Disordered" evidence="1">
    <location>
        <begin position="93"/>
        <end position="116"/>
    </location>
</feature>
<accession>A0ABV5ZDY7</accession>
<comment type="caution">
    <text evidence="2">The sequence shown here is derived from an EMBL/GenBank/DDBJ whole genome shotgun (WGS) entry which is preliminary data.</text>
</comment>
<reference evidence="2 3" key="1">
    <citation type="submission" date="2024-09" db="EMBL/GenBank/DDBJ databases">
        <authorList>
            <person name="Sun Q."/>
            <person name="Mori K."/>
        </authorList>
    </citation>
    <scope>NUCLEOTIDE SEQUENCE [LARGE SCALE GENOMIC DNA]</scope>
    <source>
        <strain evidence="2 3">ATCC 51285</strain>
    </source>
</reference>
<gene>
    <name evidence="2" type="ORF">ACFFLH_10420</name>
</gene>
<proteinExistence type="predicted"/>
<evidence type="ECO:0000256" key="1">
    <source>
        <dbReference type="SAM" id="MobiDB-lite"/>
    </source>
</evidence>
<organism evidence="2 3">
    <name type="scientific">Balneatrix alpica</name>
    <dbReference type="NCBI Taxonomy" id="75684"/>
    <lineage>
        <taxon>Bacteria</taxon>
        <taxon>Pseudomonadati</taxon>
        <taxon>Pseudomonadota</taxon>
        <taxon>Gammaproteobacteria</taxon>
        <taxon>Oceanospirillales</taxon>
        <taxon>Balneatrichaceae</taxon>
        <taxon>Balneatrix</taxon>
    </lineage>
</organism>
<evidence type="ECO:0008006" key="4">
    <source>
        <dbReference type="Google" id="ProtNLM"/>
    </source>
</evidence>
<dbReference type="EMBL" id="JBHLZN010000003">
    <property type="protein sequence ID" value="MFB9886828.1"/>
    <property type="molecule type" value="Genomic_DNA"/>
</dbReference>
<dbReference type="Proteomes" id="UP001589628">
    <property type="component" value="Unassembled WGS sequence"/>
</dbReference>
<dbReference type="RefSeq" id="WP_027312337.1">
    <property type="nucleotide sequence ID" value="NZ_JBHLZN010000003.1"/>
</dbReference>
<evidence type="ECO:0000313" key="3">
    <source>
        <dbReference type="Proteomes" id="UP001589628"/>
    </source>
</evidence>
<name>A0ABV5ZDY7_9GAMM</name>
<evidence type="ECO:0000313" key="2">
    <source>
        <dbReference type="EMBL" id="MFB9886828.1"/>
    </source>
</evidence>
<protein>
    <recommendedName>
        <fullName evidence="4">Uracil-DNA glycosylase-like domain-containing protein</fullName>
    </recommendedName>
</protein>
<sequence>MAFETALQDESLRLACLEAMGIDVWVPQRPLPGAAPSLYFFWPWQAGKEAQPAPPLRDQAPQRAMQVLEQAVPAITAAPSEALAALAEVSEAPPARAEVTPPRPAPQAEVQSHPHADPEAVPRFQLAWVRLGSLLLVADVPLQRPQLNPDALSLASNIAQAVQGRGLDALPFQYFRWPQVKIRGVDQSQTMATRTLRLLLGKQQAAGILLLGSQACWHLLQQEVSEADFAQLQQLPGLPPIACSYSLEALLRVSALKRDAWQQLQPLCQALRSAASH</sequence>
<keyword evidence="3" id="KW-1185">Reference proteome</keyword>